<organism evidence="6">
    <name type="scientific">Ectopseudomonas oleovorans</name>
    <name type="common">Pseudomonas oleovorans</name>
    <dbReference type="NCBI Taxonomy" id="301"/>
    <lineage>
        <taxon>Bacteria</taxon>
        <taxon>Pseudomonadati</taxon>
        <taxon>Pseudomonadota</taxon>
        <taxon>Gammaproteobacteria</taxon>
        <taxon>Pseudomonadales</taxon>
        <taxon>Pseudomonadaceae</taxon>
        <taxon>Ectopseudomonas</taxon>
    </lineage>
</organism>
<dbReference type="InterPro" id="IPR050903">
    <property type="entry name" value="Bact_Chemotaxis_MeTrfase"/>
</dbReference>
<keyword evidence="1 6" id="KW-0489">Methyltransferase</keyword>
<dbReference type="GO" id="GO:0032259">
    <property type="term" value="P:methylation"/>
    <property type="evidence" value="ECO:0007669"/>
    <property type="project" value="UniProtKB-KW"/>
</dbReference>
<dbReference type="PANTHER" id="PTHR24422">
    <property type="entry name" value="CHEMOTAXIS PROTEIN METHYLTRANSFERASE"/>
    <property type="match status" value="1"/>
</dbReference>
<proteinExistence type="predicted"/>
<reference evidence="6" key="1">
    <citation type="submission" date="2016-09" db="EMBL/GenBank/DDBJ databases">
        <title>Identification of novel genes involved in the interaction between the biocontrol agent Pseudomonas pseudoalcaligenes AVO110 and the soilborne pathogen R. necatrix.</title>
        <authorList>
            <person name="Pliego C."/>
            <person name="Crespo I."/>
            <person name="Perez-Martinez I."/>
            <person name="Pintado A."/>
            <person name="De Vicente A."/>
            <person name="Cazorla F."/>
            <person name="Ramos C."/>
        </authorList>
    </citation>
    <scope>NUCLEOTIDE SEQUENCE</scope>
    <source>
        <strain evidence="6">AVO110</strain>
    </source>
</reference>
<dbReference type="EMBL" id="KX858709">
    <property type="protein sequence ID" value="ARD68201.1"/>
    <property type="molecule type" value="Genomic_DNA"/>
</dbReference>
<protein>
    <submittedName>
        <fullName evidence="6">Chemotaxis protein methyltransferase</fullName>
    </submittedName>
</protein>
<dbReference type="InterPro" id="IPR019734">
    <property type="entry name" value="TPR_rpt"/>
</dbReference>
<evidence type="ECO:0000256" key="2">
    <source>
        <dbReference type="ARBA" id="ARBA00022679"/>
    </source>
</evidence>
<gene>
    <name evidence="6" type="primary">cheR</name>
</gene>
<keyword evidence="2 6" id="KW-0808">Transferase</keyword>
<dbReference type="PRINTS" id="PR00996">
    <property type="entry name" value="CHERMTFRASE"/>
</dbReference>
<evidence type="ECO:0000256" key="1">
    <source>
        <dbReference type="ARBA" id="ARBA00022603"/>
    </source>
</evidence>
<dbReference type="SMART" id="SM00138">
    <property type="entry name" value="MeTrc"/>
    <property type="match status" value="1"/>
</dbReference>
<name>A0A1V0M018_ECTOL</name>
<dbReference type="Pfam" id="PF01739">
    <property type="entry name" value="CheR"/>
    <property type="match status" value="1"/>
</dbReference>
<dbReference type="SMART" id="SM00028">
    <property type="entry name" value="TPR"/>
    <property type="match status" value="3"/>
</dbReference>
<feature type="domain" description="CheR-type methyltransferase" evidence="5">
    <location>
        <begin position="44"/>
        <end position="286"/>
    </location>
</feature>
<dbReference type="SUPFAM" id="SSF53335">
    <property type="entry name" value="S-adenosyl-L-methionine-dependent methyltransferases"/>
    <property type="match status" value="1"/>
</dbReference>
<sequence>MSNRCSRMPTRLWWTLRWRRVQVAMESVEQLCSPQVLRILVNKVHQHLGPDFSGPRRADLLRRLRLLAHELEIVDLPAWLEALAFAQWDAAQVQALTPAFTVGETYFRRDAEALAWLRQHLGPLLAQRRAEGRQRLRLWSAACCTGEEAYSLLFLLDELLGADAANWSVEVYASDLNEVFLHRAEHGSYGQNAFRLNDEAFRSCYFQAEERQWRVRPQWRGRIRFLRHNLVGDPLPCPQQGLHGFDVILCRNVLMYFSPERAGGVLRRLLACLAGEGVLLISAVEASLATQAGLAGFWAGCNYALRADATRPARSAPMELAMASPAVQAAPPAQPVATKAPEPRLRPPPQESQRQAAEPQVTALEPAAPLFQGWPVPPVAAAYLPLWQRVVQAQAQGQPTLVRQLLLEYLASAAPGPLQAHQVCLLLARSWADQHATGEAEEWLRRALSLEPCSAPSYWLLALLAEQNGTLAAALVSLQKALYLEPDFILAHFHQARLLRLQGQEAAAAKALQLCRELLRGQPGDAAVPLGDGLSCGQLQRICEQLLEERAPCSNP</sequence>
<evidence type="ECO:0000256" key="3">
    <source>
        <dbReference type="ARBA" id="ARBA00022691"/>
    </source>
</evidence>
<dbReference type="InterPro" id="IPR000780">
    <property type="entry name" value="CheR_MeTrfase"/>
</dbReference>
<dbReference type="GO" id="GO:0008757">
    <property type="term" value="F:S-adenosylmethionine-dependent methyltransferase activity"/>
    <property type="evidence" value="ECO:0007669"/>
    <property type="project" value="InterPro"/>
</dbReference>
<dbReference type="Gene3D" id="1.25.40.10">
    <property type="entry name" value="Tetratricopeptide repeat domain"/>
    <property type="match status" value="1"/>
</dbReference>
<evidence type="ECO:0000313" key="6">
    <source>
        <dbReference type="EMBL" id="ARD68201.1"/>
    </source>
</evidence>
<evidence type="ECO:0000256" key="4">
    <source>
        <dbReference type="SAM" id="MobiDB-lite"/>
    </source>
</evidence>
<dbReference type="PANTHER" id="PTHR24422:SF19">
    <property type="entry name" value="CHEMOTAXIS PROTEIN METHYLTRANSFERASE"/>
    <property type="match status" value="1"/>
</dbReference>
<dbReference type="PROSITE" id="PS50123">
    <property type="entry name" value="CHER"/>
    <property type="match status" value="1"/>
</dbReference>
<dbReference type="Gene3D" id="3.40.50.150">
    <property type="entry name" value="Vaccinia Virus protein VP39"/>
    <property type="match status" value="1"/>
</dbReference>
<dbReference type="InterPro" id="IPR022642">
    <property type="entry name" value="CheR_C"/>
</dbReference>
<keyword evidence="3" id="KW-0949">S-adenosyl-L-methionine</keyword>
<feature type="region of interest" description="Disordered" evidence="4">
    <location>
        <begin position="326"/>
        <end position="361"/>
    </location>
</feature>
<dbReference type="SUPFAM" id="SSF48452">
    <property type="entry name" value="TPR-like"/>
    <property type="match status" value="1"/>
</dbReference>
<accession>A0A1V0M018</accession>
<dbReference type="AlphaFoldDB" id="A0A1V0M018"/>
<dbReference type="InterPro" id="IPR029063">
    <property type="entry name" value="SAM-dependent_MTases_sf"/>
</dbReference>
<dbReference type="InterPro" id="IPR011990">
    <property type="entry name" value="TPR-like_helical_dom_sf"/>
</dbReference>
<evidence type="ECO:0000259" key="5">
    <source>
        <dbReference type="PROSITE" id="PS50123"/>
    </source>
</evidence>
<feature type="compositionally biased region" description="Low complexity" evidence="4">
    <location>
        <begin position="326"/>
        <end position="340"/>
    </location>
</feature>